<feature type="chain" id="PRO_5037248728" evidence="4">
    <location>
        <begin position="31"/>
        <end position="130"/>
    </location>
</feature>
<evidence type="ECO:0000256" key="3">
    <source>
        <dbReference type="PROSITE-ProRule" id="PRU00221"/>
    </source>
</evidence>
<evidence type="ECO:0000256" key="1">
    <source>
        <dbReference type="ARBA" id="ARBA00022574"/>
    </source>
</evidence>
<dbReference type="Gene3D" id="2.130.10.10">
    <property type="entry name" value="YVTN repeat-like/Quinoprotein amine dehydrogenase"/>
    <property type="match status" value="1"/>
</dbReference>
<protein>
    <submittedName>
        <fullName evidence="6">Uncharacterized protein</fullName>
    </submittedName>
</protein>
<keyword evidence="5" id="KW-1185">Reference proteome</keyword>
<dbReference type="AlphaFoldDB" id="A0A914RTT3"/>
<keyword evidence="4" id="KW-0732">Signal</keyword>
<dbReference type="PANTHER" id="PTHR44090:SF1">
    <property type="entry name" value="SUPERKILLER COMPLEX PROTEIN 8"/>
    <property type="match status" value="1"/>
</dbReference>
<dbReference type="PANTHER" id="PTHR44090">
    <property type="entry name" value="WD REPEAT-CONTAINING PROTEIN 61"/>
    <property type="match status" value="1"/>
</dbReference>
<dbReference type="Pfam" id="PF00400">
    <property type="entry name" value="WD40"/>
    <property type="match status" value="1"/>
</dbReference>
<evidence type="ECO:0000256" key="2">
    <source>
        <dbReference type="ARBA" id="ARBA00022737"/>
    </source>
</evidence>
<dbReference type="InterPro" id="IPR001680">
    <property type="entry name" value="WD40_rpt"/>
</dbReference>
<dbReference type="GO" id="GO:0016593">
    <property type="term" value="C:Cdc73/Paf1 complex"/>
    <property type="evidence" value="ECO:0007669"/>
    <property type="project" value="TreeGrafter"/>
</dbReference>
<accession>A0A914RTT3</accession>
<dbReference type="Proteomes" id="UP000887564">
    <property type="component" value="Unplaced"/>
</dbReference>
<sequence>MTKPPRCSRSIMAVCRSGKFLLLLIARTTSQSPDGKSIAVANNEGVVTIVSAATLASRFFFEAHAVKVRAVCFSPDSSTLLTGSDDRTVKLHQINALKSQLVKSFCGHRSSVTSVQFDHCIDGLSDWRGT</sequence>
<feature type="signal peptide" evidence="4">
    <location>
        <begin position="1"/>
        <end position="30"/>
    </location>
</feature>
<dbReference type="PROSITE" id="PS50082">
    <property type="entry name" value="WD_REPEATS_2"/>
    <property type="match status" value="1"/>
</dbReference>
<evidence type="ECO:0000256" key="4">
    <source>
        <dbReference type="SAM" id="SignalP"/>
    </source>
</evidence>
<keyword evidence="1 3" id="KW-0853">WD repeat</keyword>
<proteinExistence type="predicted"/>
<evidence type="ECO:0000313" key="6">
    <source>
        <dbReference type="WBParaSite" id="PEQ_0000825301-mRNA-1"/>
    </source>
</evidence>
<keyword evidence="2" id="KW-0677">Repeat</keyword>
<dbReference type="InterPro" id="IPR036322">
    <property type="entry name" value="WD40_repeat_dom_sf"/>
</dbReference>
<evidence type="ECO:0000313" key="5">
    <source>
        <dbReference type="Proteomes" id="UP000887564"/>
    </source>
</evidence>
<dbReference type="SMART" id="SM00320">
    <property type="entry name" value="WD40"/>
    <property type="match status" value="1"/>
</dbReference>
<dbReference type="InterPro" id="IPR015943">
    <property type="entry name" value="WD40/YVTN_repeat-like_dom_sf"/>
</dbReference>
<dbReference type="PROSITE" id="PS50294">
    <property type="entry name" value="WD_REPEATS_REGION"/>
    <property type="match status" value="1"/>
</dbReference>
<organism evidence="5 6">
    <name type="scientific">Parascaris equorum</name>
    <name type="common">Equine roundworm</name>
    <dbReference type="NCBI Taxonomy" id="6256"/>
    <lineage>
        <taxon>Eukaryota</taxon>
        <taxon>Metazoa</taxon>
        <taxon>Ecdysozoa</taxon>
        <taxon>Nematoda</taxon>
        <taxon>Chromadorea</taxon>
        <taxon>Rhabditida</taxon>
        <taxon>Spirurina</taxon>
        <taxon>Ascaridomorpha</taxon>
        <taxon>Ascaridoidea</taxon>
        <taxon>Ascarididae</taxon>
        <taxon>Parascaris</taxon>
    </lineage>
</organism>
<feature type="repeat" description="WD" evidence="3">
    <location>
        <begin position="61"/>
        <end position="91"/>
    </location>
</feature>
<name>A0A914RTT3_PAREQ</name>
<dbReference type="InterPro" id="IPR051510">
    <property type="entry name" value="SKI8"/>
</dbReference>
<reference evidence="6" key="1">
    <citation type="submission" date="2022-11" db="UniProtKB">
        <authorList>
            <consortium name="WormBaseParasite"/>
        </authorList>
    </citation>
    <scope>IDENTIFICATION</scope>
</reference>
<dbReference type="WBParaSite" id="PEQ_0000825301-mRNA-1">
    <property type="protein sequence ID" value="PEQ_0000825301-mRNA-1"/>
    <property type="gene ID" value="PEQ_0000825301"/>
</dbReference>
<dbReference type="SUPFAM" id="SSF50978">
    <property type="entry name" value="WD40 repeat-like"/>
    <property type="match status" value="1"/>
</dbReference>